<proteinExistence type="predicted"/>
<reference evidence="2 3" key="1">
    <citation type="submission" date="2021-01" db="EMBL/GenBank/DDBJ databases">
        <title>Whole genome shotgun sequence of Asanoa siamensis NBRC 107932.</title>
        <authorList>
            <person name="Komaki H."/>
            <person name="Tamura T."/>
        </authorList>
    </citation>
    <scope>NUCLEOTIDE SEQUENCE [LARGE SCALE GENOMIC DNA]</scope>
    <source>
        <strain evidence="2 3">NBRC 107932</strain>
    </source>
</reference>
<keyword evidence="1" id="KW-0732">Signal</keyword>
<name>A0ABQ4CNK9_9ACTN</name>
<dbReference type="EMBL" id="BONE01000011">
    <property type="protein sequence ID" value="GIF72412.1"/>
    <property type="molecule type" value="Genomic_DNA"/>
</dbReference>
<dbReference type="Proteomes" id="UP000604117">
    <property type="component" value="Unassembled WGS sequence"/>
</dbReference>
<comment type="caution">
    <text evidence="2">The sequence shown here is derived from an EMBL/GenBank/DDBJ whole genome shotgun (WGS) entry which is preliminary data.</text>
</comment>
<gene>
    <name evidence="2" type="ORF">Asi02nite_19300</name>
</gene>
<evidence type="ECO:0000313" key="3">
    <source>
        <dbReference type="Proteomes" id="UP000604117"/>
    </source>
</evidence>
<evidence type="ECO:0000313" key="2">
    <source>
        <dbReference type="EMBL" id="GIF72412.1"/>
    </source>
</evidence>
<feature type="signal peptide" evidence="1">
    <location>
        <begin position="1"/>
        <end position="26"/>
    </location>
</feature>
<dbReference type="Gene3D" id="2.60.40.10">
    <property type="entry name" value="Immunoglobulins"/>
    <property type="match status" value="1"/>
</dbReference>
<sequence>MRILRGAFVVATATAMIAALPAAAPAADKLDGQRLAVQLAATLSATPASLNFGPSDPGVDGPPLKVTIRANGSDPVPLGTPALGGTTPDAFTISGSTCTGVTLAAGQACDITVTPHATGTGAQSASLLVPNNGVTDPLTVPLSLTGQVTARGTFYPLPPTRVLDTRSGFGAPAAPIGPGRAIALQVTGNGGVPTTGVSAVVLNVTVTEPTRPSYLTVYPTGVPVRPTSSSLNFPSGWTGANSVTVAVGTGGKVDIFNAQGSTHVVADVAGYFATQSHAGPIGGALQAIEPTRLLDTRIHLGGPLPANYYINVPLSFGSEIDAHIRAFAVNVTAVRPSRTGFLTAWNGLEVDFPSTSTLNYTPNTVVPNMAIVPVAPCIDCGTAEGWPSIGVYTSATSDVLVDVVGVFDDSGLTGGLRFTPTTPTRVVDSRVALGVPGTLGPATRVTATPPSTVVTPDTAALALNVTAVNPTRNTFLSVWPAGFEMPEVSNLNPAAGQTVPNAVITLLGDNQGFHIYNSAGSTDVLADVLGRYWVYPDPATARGAPEVDLGSPRVFTGSAPRRLG</sequence>
<accession>A0ABQ4CNK9</accession>
<feature type="chain" id="PRO_5046928580" description="Choice-of-anchor D domain-containing protein" evidence="1">
    <location>
        <begin position="27"/>
        <end position="564"/>
    </location>
</feature>
<evidence type="ECO:0000256" key="1">
    <source>
        <dbReference type="SAM" id="SignalP"/>
    </source>
</evidence>
<protein>
    <recommendedName>
        <fullName evidence="4">Choice-of-anchor D domain-containing protein</fullName>
    </recommendedName>
</protein>
<keyword evidence="3" id="KW-1185">Reference proteome</keyword>
<evidence type="ECO:0008006" key="4">
    <source>
        <dbReference type="Google" id="ProtNLM"/>
    </source>
</evidence>
<organism evidence="2 3">
    <name type="scientific">Asanoa siamensis</name>
    <dbReference type="NCBI Taxonomy" id="926357"/>
    <lineage>
        <taxon>Bacteria</taxon>
        <taxon>Bacillati</taxon>
        <taxon>Actinomycetota</taxon>
        <taxon>Actinomycetes</taxon>
        <taxon>Micromonosporales</taxon>
        <taxon>Micromonosporaceae</taxon>
        <taxon>Asanoa</taxon>
    </lineage>
</organism>
<dbReference type="RefSeq" id="WP_203711886.1">
    <property type="nucleotide sequence ID" value="NZ_BONE01000011.1"/>
</dbReference>
<dbReference type="InterPro" id="IPR013783">
    <property type="entry name" value="Ig-like_fold"/>
</dbReference>